<keyword evidence="2" id="KW-0378">Hydrolase</keyword>
<dbReference type="PANTHER" id="PTHR22975:SF9">
    <property type="entry name" value="ECHINUS SPLICE FORM 3"/>
    <property type="match status" value="1"/>
</dbReference>
<dbReference type="Pfam" id="PF00443">
    <property type="entry name" value="UCH"/>
    <property type="match status" value="1"/>
</dbReference>
<feature type="compositionally biased region" description="Basic and acidic residues" evidence="3">
    <location>
        <begin position="108"/>
        <end position="124"/>
    </location>
</feature>
<dbReference type="AlphaFoldDB" id="A0A4S4CWW5"/>
<keyword evidence="1" id="KW-0833">Ubl conjugation pathway</keyword>
<proteinExistence type="predicted"/>
<name>A0A4S4CWW5_CAMSN</name>
<organism evidence="5 6">
    <name type="scientific">Camellia sinensis var. sinensis</name>
    <name type="common">China tea</name>
    <dbReference type="NCBI Taxonomy" id="542762"/>
    <lineage>
        <taxon>Eukaryota</taxon>
        <taxon>Viridiplantae</taxon>
        <taxon>Streptophyta</taxon>
        <taxon>Embryophyta</taxon>
        <taxon>Tracheophyta</taxon>
        <taxon>Spermatophyta</taxon>
        <taxon>Magnoliopsida</taxon>
        <taxon>eudicotyledons</taxon>
        <taxon>Gunneridae</taxon>
        <taxon>Pentapetalae</taxon>
        <taxon>asterids</taxon>
        <taxon>Ericales</taxon>
        <taxon>Theaceae</taxon>
        <taxon>Camellia</taxon>
    </lineage>
</organism>
<sequence>MTKEEAANRELLTVANDARAGGPAEGAHLHIVHLSDARSSLDLIKEAKSGDSNGDSTTIGFGALPHQKSLHRNYLRFWSTKDTKKKADAAREALLSEIELEAKKKKNFESKKKNKNQREDKDPKVTQGDDLYVPQEETEEQVHFPVSYNGDYPSSVIVVAARADELGLQEEELKHEIEHDVEERKLEEKLEYQRQIAEEDKHTNLAKQNKHAVASIAEEVEEMDVACATDLGSGLRNVGENNCFINVIVQSLWHLRTFRGKFLRRSTPAHAHIKDPCIVCELHGIFTALREAKEGDDAVSPTTSRIAQSKWQDGNFQGVDNFDGLVIIFSPFFKVINLDVTSVSYATSHDHPNELLKRDIREKHQNSCGSCSKRNIPHCILSTPPHVHNSWESLEEPAHKISATLGALSTKIDIGVIYKGLDPGNTHYLISMVCYGLEHYICFVYNRAKENWILYDDDKVKVIGSWDGVLAMCSRKRLQPQLLFFEVKGSVSVTPLEETKVPDNP</sequence>
<dbReference type="InterPro" id="IPR038765">
    <property type="entry name" value="Papain-like_cys_pep_sf"/>
</dbReference>
<gene>
    <name evidence="5" type="ORF">TEA_012640</name>
</gene>
<dbReference type="PANTHER" id="PTHR22975">
    <property type="entry name" value="UBIQUITIN SPECIFIC PROTEINASE"/>
    <property type="match status" value="1"/>
</dbReference>
<dbReference type="PROSITE" id="PS50235">
    <property type="entry name" value="USP_3"/>
    <property type="match status" value="1"/>
</dbReference>
<keyword evidence="6" id="KW-1185">Reference proteome</keyword>
<dbReference type="InterPro" id="IPR001394">
    <property type="entry name" value="Peptidase_C19_UCH"/>
</dbReference>
<dbReference type="CDD" id="cd02257">
    <property type="entry name" value="Peptidase_C19"/>
    <property type="match status" value="1"/>
</dbReference>
<evidence type="ECO:0000256" key="3">
    <source>
        <dbReference type="SAM" id="MobiDB-lite"/>
    </source>
</evidence>
<dbReference type="Proteomes" id="UP000306102">
    <property type="component" value="Unassembled WGS sequence"/>
</dbReference>
<comment type="caution">
    <text evidence="5">The sequence shown here is derived from an EMBL/GenBank/DDBJ whole genome shotgun (WGS) entry which is preliminary data.</text>
</comment>
<evidence type="ECO:0000313" key="5">
    <source>
        <dbReference type="EMBL" id="THF94370.1"/>
    </source>
</evidence>
<evidence type="ECO:0000259" key="4">
    <source>
        <dbReference type="PROSITE" id="PS50235"/>
    </source>
</evidence>
<dbReference type="GO" id="GO:0016579">
    <property type="term" value="P:protein deubiquitination"/>
    <property type="evidence" value="ECO:0007669"/>
    <property type="project" value="InterPro"/>
</dbReference>
<dbReference type="SUPFAM" id="SSF54001">
    <property type="entry name" value="Cysteine proteinases"/>
    <property type="match status" value="1"/>
</dbReference>
<evidence type="ECO:0000256" key="2">
    <source>
        <dbReference type="ARBA" id="ARBA00022801"/>
    </source>
</evidence>
<evidence type="ECO:0000313" key="6">
    <source>
        <dbReference type="Proteomes" id="UP000306102"/>
    </source>
</evidence>
<accession>A0A4S4CWW5</accession>
<feature type="domain" description="USP" evidence="4">
    <location>
        <begin position="233"/>
        <end position="488"/>
    </location>
</feature>
<dbReference type="GO" id="GO:0004843">
    <property type="term" value="F:cysteine-type deubiquitinase activity"/>
    <property type="evidence" value="ECO:0007669"/>
    <property type="project" value="InterPro"/>
</dbReference>
<dbReference type="Gene3D" id="3.90.70.10">
    <property type="entry name" value="Cysteine proteinases"/>
    <property type="match status" value="2"/>
</dbReference>
<dbReference type="InterPro" id="IPR028889">
    <property type="entry name" value="USP"/>
</dbReference>
<protein>
    <recommendedName>
        <fullName evidence="4">USP domain-containing protein</fullName>
    </recommendedName>
</protein>
<reference evidence="5 6" key="1">
    <citation type="journal article" date="2018" name="Proc. Natl. Acad. Sci. U.S.A.">
        <title>Draft genome sequence of Camellia sinensis var. sinensis provides insights into the evolution of the tea genome and tea quality.</title>
        <authorList>
            <person name="Wei C."/>
            <person name="Yang H."/>
            <person name="Wang S."/>
            <person name="Zhao J."/>
            <person name="Liu C."/>
            <person name="Gao L."/>
            <person name="Xia E."/>
            <person name="Lu Y."/>
            <person name="Tai Y."/>
            <person name="She G."/>
            <person name="Sun J."/>
            <person name="Cao H."/>
            <person name="Tong W."/>
            <person name="Gao Q."/>
            <person name="Li Y."/>
            <person name="Deng W."/>
            <person name="Jiang X."/>
            <person name="Wang W."/>
            <person name="Chen Q."/>
            <person name="Zhang S."/>
            <person name="Li H."/>
            <person name="Wu J."/>
            <person name="Wang P."/>
            <person name="Li P."/>
            <person name="Shi C."/>
            <person name="Zheng F."/>
            <person name="Jian J."/>
            <person name="Huang B."/>
            <person name="Shan D."/>
            <person name="Shi M."/>
            <person name="Fang C."/>
            <person name="Yue Y."/>
            <person name="Li F."/>
            <person name="Li D."/>
            <person name="Wei S."/>
            <person name="Han B."/>
            <person name="Jiang C."/>
            <person name="Yin Y."/>
            <person name="Xia T."/>
            <person name="Zhang Z."/>
            <person name="Bennetzen J.L."/>
            <person name="Zhao S."/>
            <person name="Wan X."/>
        </authorList>
    </citation>
    <scope>NUCLEOTIDE SEQUENCE [LARGE SCALE GENOMIC DNA]</scope>
    <source>
        <strain evidence="6">cv. Shuchazao</strain>
        <tissue evidence="5">Leaf</tissue>
    </source>
</reference>
<dbReference type="EMBL" id="SDRB02013691">
    <property type="protein sequence ID" value="THF94370.1"/>
    <property type="molecule type" value="Genomic_DNA"/>
</dbReference>
<evidence type="ECO:0000256" key="1">
    <source>
        <dbReference type="ARBA" id="ARBA00022786"/>
    </source>
</evidence>
<dbReference type="InterPro" id="IPR052398">
    <property type="entry name" value="Ubiquitin_hydrolase_53/54"/>
</dbReference>
<feature type="region of interest" description="Disordered" evidence="3">
    <location>
        <begin position="108"/>
        <end position="135"/>
    </location>
</feature>